<gene>
    <name evidence="1" type="ORF">E6H05_08565</name>
</gene>
<proteinExistence type="predicted"/>
<evidence type="ECO:0008006" key="3">
    <source>
        <dbReference type="Google" id="ProtNLM"/>
    </source>
</evidence>
<evidence type="ECO:0000313" key="1">
    <source>
        <dbReference type="EMBL" id="TMI73899.1"/>
    </source>
</evidence>
<dbReference type="AlphaFoldDB" id="A0A537IRG4"/>
<comment type="caution">
    <text evidence="1">The sequence shown here is derived from an EMBL/GenBank/DDBJ whole genome shotgun (WGS) entry which is preliminary data.</text>
</comment>
<dbReference type="EMBL" id="VBAP01000061">
    <property type="protein sequence ID" value="TMI73899.1"/>
    <property type="molecule type" value="Genomic_DNA"/>
</dbReference>
<reference evidence="1 2" key="1">
    <citation type="journal article" date="2019" name="Nat. Microbiol.">
        <title>Mediterranean grassland soil C-N compound turnover is dependent on rainfall and depth, and is mediated by genomically divergent microorganisms.</title>
        <authorList>
            <person name="Diamond S."/>
            <person name="Andeer P.F."/>
            <person name="Li Z."/>
            <person name="Crits-Christoph A."/>
            <person name="Burstein D."/>
            <person name="Anantharaman K."/>
            <person name="Lane K.R."/>
            <person name="Thomas B.C."/>
            <person name="Pan C."/>
            <person name="Northen T.R."/>
            <person name="Banfield J.F."/>
        </authorList>
    </citation>
    <scope>NUCLEOTIDE SEQUENCE [LARGE SCALE GENOMIC DNA]</scope>
    <source>
        <strain evidence="1">NP_8</strain>
    </source>
</reference>
<name>A0A537IRG4_9BACT</name>
<protein>
    <recommendedName>
        <fullName evidence="3">Lipoprotein</fullName>
    </recommendedName>
</protein>
<dbReference type="Proteomes" id="UP000318834">
    <property type="component" value="Unassembled WGS sequence"/>
</dbReference>
<accession>A0A537IRG4</accession>
<sequence>MNTIRTAGTLALGAALLAGCTERSTPTAPSDSRAIALSAAGQTSAVDDPTGDVKNKYPAYLDIVRAATTRKDRSFIFTLDLAAAVPDDPAADFPSGPDFVNVSLFGLDTDPTGVLLGYPFKEHTANPFELFIAVSWNPTGSWGLGTGFVGLLVDRRPLLTGGQAVVRSVPFTIEGSRVTLVVDATLLGDPATFQWGAATVVSNHAAPTDEFTVSDFAPDNGLPLVNWPQ</sequence>
<dbReference type="PROSITE" id="PS51257">
    <property type="entry name" value="PROKAR_LIPOPROTEIN"/>
    <property type="match status" value="1"/>
</dbReference>
<organism evidence="1 2">
    <name type="scientific">Candidatus Segetimicrobium genomatis</name>
    <dbReference type="NCBI Taxonomy" id="2569760"/>
    <lineage>
        <taxon>Bacteria</taxon>
        <taxon>Bacillati</taxon>
        <taxon>Candidatus Sysuimicrobiota</taxon>
        <taxon>Candidatus Sysuimicrobiia</taxon>
        <taxon>Candidatus Sysuimicrobiales</taxon>
        <taxon>Candidatus Segetimicrobiaceae</taxon>
        <taxon>Candidatus Segetimicrobium</taxon>
    </lineage>
</organism>
<evidence type="ECO:0000313" key="2">
    <source>
        <dbReference type="Proteomes" id="UP000318834"/>
    </source>
</evidence>